<dbReference type="InterPro" id="IPR053745">
    <property type="entry name" value="Viral_Tail_Comp_sf"/>
</dbReference>
<evidence type="ECO:0000313" key="1">
    <source>
        <dbReference type="EMBL" id="MBK5928522.1"/>
    </source>
</evidence>
<name>A0A934TMD0_9RHOB</name>
<evidence type="ECO:0000313" key="2">
    <source>
        <dbReference type="Proteomes" id="UP000706333"/>
    </source>
</evidence>
<dbReference type="EMBL" id="NHSD01000309">
    <property type="protein sequence ID" value="MBK5928522.1"/>
    <property type="molecule type" value="Genomic_DNA"/>
</dbReference>
<gene>
    <name evidence="1" type="ORF">CCR87_14485</name>
</gene>
<keyword evidence="2" id="KW-1185">Reference proteome</keyword>
<reference evidence="1" key="2">
    <citation type="journal article" date="2020" name="Microorganisms">
        <title>Osmotic Adaptation and Compatible Solute Biosynthesis of Phototrophic Bacteria as Revealed from Genome Analyses.</title>
        <authorList>
            <person name="Imhoff J.F."/>
            <person name="Rahn T."/>
            <person name="Kunzel S."/>
            <person name="Keller A."/>
            <person name="Neulinger S.C."/>
        </authorList>
    </citation>
    <scope>NUCLEOTIDE SEQUENCE</scope>
    <source>
        <strain evidence="1">LMG 28126</strain>
    </source>
</reference>
<dbReference type="Pfam" id="PF11367">
    <property type="entry name" value="Tail_completion_gp17"/>
    <property type="match status" value="1"/>
</dbReference>
<accession>A0A934TMD0</accession>
<dbReference type="AlphaFoldDB" id="A0A934TMD0"/>
<protein>
    <recommendedName>
        <fullName evidence="3">DUF3168 domain-containing protein</fullName>
    </recommendedName>
</protein>
<dbReference type="InterPro" id="IPR021508">
    <property type="entry name" value="Gp17-like"/>
</dbReference>
<dbReference type="Proteomes" id="UP000706333">
    <property type="component" value="Unassembled WGS sequence"/>
</dbReference>
<organism evidence="1 2">
    <name type="scientific">Rhodobaculum claviforme</name>
    <dbReference type="NCBI Taxonomy" id="1549854"/>
    <lineage>
        <taxon>Bacteria</taxon>
        <taxon>Pseudomonadati</taxon>
        <taxon>Pseudomonadota</taxon>
        <taxon>Alphaproteobacteria</taxon>
        <taxon>Rhodobacterales</taxon>
        <taxon>Paracoccaceae</taxon>
        <taxon>Rhodobaculum</taxon>
    </lineage>
</organism>
<dbReference type="RefSeq" id="WP_201158287.1">
    <property type="nucleotide sequence ID" value="NZ_NHSD01000309.1"/>
</dbReference>
<sequence>MSYATAAALQAAVYARLASDPVVTQQVGGAIHDAVPAGTPPGTFVVVGQGETVDRSCVTTPAAEHRLRISVISNAAGFQRAKEAAAAVSDAMLADPVPVLPRGRVVGVWFARAEAGRVRGTGARRIELTFRVLVED</sequence>
<proteinExistence type="predicted"/>
<evidence type="ECO:0008006" key="3">
    <source>
        <dbReference type="Google" id="ProtNLM"/>
    </source>
</evidence>
<comment type="caution">
    <text evidence="1">The sequence shown here is derived from an EMBL/GenBank/DDBJ whole genome shotgun (WGS) entry which is preliminary data.</text>
</comment>
<reference evidence="1" key="1">
    <citation type="submission" date="2017-05" db="EMBL/GenBank/DDBJ databases">
        <authorList>
            <person name="Imhoff J.F."/>
            <person name="Rahn T."/>
            <person name="Kuenzel S."/>
            <person name="Neulinger S.C."/>
        </authorList>
    </citation>
    <scope>NUCLEOTIDE SEQUENCE</scope>
    <source>
        <strain evidence="1">LMG 28126</strain>
    </source>
</reference>
<dbReference type="Gene3D" id="3.30.2000.30">
    <property type="match status" value="1"/>
</dbReference>